<dbReference type="PROSITE" id="PS50850">
    <property type="entry name" value="MFS"/>
    <property type="match status" value="1"/>
</dbReference>
<dbReference type="PANTHER" id="PTHR24064">
    <property type="entry name" value="SOLUTE CARRIER FAMILY 22 MEMBER"/>
    <property type="match status" value="1"/>
</dbReference>
<dbReference type="HOGENOM" id="CLU_001265_33_3_1"/>
<keyword evidence="3 5" id="KW-1133">Transmembrane helix</keyword>
<gene>
    <name evidence="7" type="primary">LOC100092640</name>
</gene>
<evidence type="ECO:0000256" key="5">
    <source>
        <dbReference type="SAM" id="Phobius"/>
    </source>
</evidence>
<dbReference type="FunCoup" id="F7GAM4">
    <property type="interactions" value="39"/>
</dbReference>
<dbReference type="SUPFAM" id="SSF103473">
    <property type="entry name" value="MFS general substrate transporter"/>
    <property type="match status" value="1"/>
</dbReference>
<dbReference type="Bgee" id="ENSOANG00000000383">
    <property type="expression patterns" value="Expressed in liver and 6 other cell types or tissues"/>
</dbReference>
<dbReference type="InParanoid" id="F7GAM4"/>
<dbReference type="Ensembl" id="ENSOANT00000000625.3">
    <property type="protein sequence ID" value="ENSOANP00000000624.3"/>
    <property type="gene ID" value="ENSOANG00000000383.3"/>
</dbReference>
<dbReference type="Proteomes" id="UP000002279">
    <property type="component" value="Unplaced"/>
</dbReference>
<dbReference type="InterPro" id="IPR036259">
    <property type="entry name" value="MFS_trans_sf"/>
</dbReference>
<feature type="transmembrane region" description="Helical" evidence="5">
    <location>
        <begin position="272"/>
        <end position="291"/>
    </location>
</feature>
<dbReference type="GO" id="GO:0016020">
    <property type="term" value="C:membrane"/>
    <property type="evidence" value="ECO:0007669"/>
    <property type="project" value="UniProtKB-SubCell"/>
</dbReference>
<feature type="transmembrane region" description="Helical" evidence="5">
    <location>
        <begin position="499"/>
        <end position="519"/>
    </location>
</feature>
<feature type="transmembrane region" description="Helical" evidence="5">
    <location>
        <begin position="186"/>
        <end position="205"/>
    </location>
</feature>
<keyword evidence="8" id="KW-1185">Reference proteome</keyword>
<dbReference type="InterPro" id="IPR020846">
    <property type="entry name" value="MFS_dom"/>
</dbReference>
<protein>
    <recommendedName>
        <fullName evidence="6">Major facilitator superfamily (MFS) profile domain-containing protein</fullName>
    </recommendedName>
</protein>
<reference evidence="7" key="2">
    <citation type="submission" date="2025-09" db="UniProtKB">
        <authorList>
            <consortium name="Ensembl"/>
        </authorList>
    </citation>
    <scope>IDENTIFICATION</scope>
    <source>
        <strain evidence="7">Glennie</strain>
    </source>
</reference>
<feature type="transmembrane region" description="Helical" evidence="5">
    <location>
        <begin position="42"/>
        <end position="65"/>
    </location>
</feature>
<dbReference type="GeneTree" id="ENSGT00940000154607"/>
<comment type="subcellular location">
    <subcellularLocation>
        <location evidence="1">Membrane</location>
        <topology evidence="1">Multi-pass membrane protein</topology>
    </subcellularLocation>
</comment>
<dbReference type="OMA" id="WTSIPTI"/>
<sequence length="569" mass="63208">MFGTCHLAPQKTPVVAQPPPPVHGFGGILTALGDFGPFQKWLVFWLALPSMISPFFFFGQMFMLLEPQHHCNTSWILALSPNLSKEQQLYLTLPRQANGTFEACRMYRPEPGWGIDKIISFGLNETEDCQDGWVYLSEEPPSLVTEFNLVCDRKYEKEVSQSIFMAGLLLGAATFGPLSDRFGRRITILVELLLQAVIGIGTAFVPNFYLYMALRFVVGTAVSGFAISYITLTTEWVGPTQRTLAVTIAPCFFALGQMVLAGLAYGLRNWRLLQLAGASPIVLLFFYVWVLPESARWLLVRGRVDEARELMKKAAGCNHRMIPQELLDKLQNETKPPRGNILDLFRQQHLRKVTLILLAVWFVDSLVYYGLSLNVGSFGLDIYLTQLVFGLVELPARLGCVVVLQRFGRRRCQAWTLIAGGGMCLIIIFIPSDFPVLITVLAVIGKFATTAAFTISYIYSAELFPTIIRQTGMGLVAMASRTAGIITPLIGLLREYHPAIPMAIFGSIPILVGVLCFLLPETKDRELQDWLDGPGNTHQLVSLSSVRWEACFSLPRLISSVIDLALAGC</sequence>
<accession>F7GAM4</accession>
<name>F7GAM4_ORNAN</name>
<dbReference type="AlphaFoldDB" id="F7GAM4"/>
<reference evidence="7" key="1">
    <citation type="submission" date="2025-08" db="UniProtKB">
        <authorList>
            <consortium name="Ensembl"/>
        </authorList>
    </citation>
    <scope>IDENTIFICATION</scope>
    <source>
        <strain evidence="7">Glennie</strain>
    </source>
</reference>
<feature type="domain" description="Major facilitator superfamily (MFS) profile" evidence="6">
    <location>
        <begin position="117"/>
        <end position="524"/>
    </location>
</feature>
<feature type="transmembrane region" description="Helical" evidence="5">
    <location>
        <begin position="471"/>
        <end position="493"/>
    </location>
</feature>
<evidence type="ECO:0000259" key="6">
    <source>
        <dbReference type="PROSITE" id="PS50850"/>
    </source>
</evidence>
<dbReference type="Pfam" id="PF00083">
    <property type="entry name" value="Sugar_tr"/>
    <property type="match status" value="1"/>
</dbReference>
<keyword evidence="2 5" id="KW-0812">Transmembrane</keyword>
<organism evidence="7 8">
    <name type="scientific">Ornithorhynchus anatinus</name>
    <name type="common">Duckbill platypus</name>
    <dbReference type="NCBI Taxonomy" id="9258"/>
    <lineage>
        <taxon>Eukaryota</taxon>
        <taxon>Metazoa</taxon>
        <taxon>Chordata</taxon>
        <taxon>Craniata</taxon>
        <taxon>Vertebrata</taxon>
        <taxon>Euteleostomi</taxon>
        <taxon>Mammalia</taxon>
        <taxon>Monotremata</taxon>
        <taxon>Ornithorhynchidae</taxon>
        <taxon>Ornithorhynchus</taxon>
    </lineage>
</organism>
<dbReference type="Gene3D" id="1.20.1250.20">
    <property type="entry name" value="MFS general substrate transporter like domains"/>
    <property type="match status" value="1"/>
</dbReference>
<feature type="transmembrane region" description="Helical" evidence="5">
    <location>
        <begin position="412"/>
        <end position="430"/>
    </location>
</feature>
<dbReference type="InterPro" id="IPR005828">
    <property type="entry name" value="MFS_sugar_transport-like"/>
</dbReference>
<evidence type="ECO:0000256" key="2">
    <source>
        <dbReference type="ARBA" id="ARBA00022692"/>
    </source>
</evidence>
<dbReference type="STRING" id="9258.ENSOANP00000000624"/>
<evidence type="ECO:0000256" key="1">
    <source>
        <dbReference type="ARBA" id="ARBA00004141"/>
    </source>
</evidence>
<dbReference type="GO" id="GO:0022857">
    <property type="term" value="F:transmembrane transporter activity"/>
    <property type="evidence" value="ECO:0007669"/>
    <property type="project" value="InterPro"/>
</dbReference>
<feature type="transmembrane region" description="Helical" evidence="5">
    <location>
        <begin position="383"/>
        <end position="405"/>
    </location>
</feature>
<evidence type="ECO:0000256" key="4">
    <source>
        <dbReference type="ARBA" id="ARBA00023136"/>
    </source>
</evidence>
<keyword evidence="4 5" id="KW-0472">Membrane</keyword>
<feature type="transmembrane region" description="Helical" evidence="5">
    <location>
        <begin position="436"/>
        <end position="459"/>
    </location>
</feature>
<evidence type="ECO:0000313" key="8">
    <source>
        <dbReference type="Proteomes" id="UP000002279"/>
    </source>
</evidence>
<dbReference type="CDD" id="cd17374">
    <property type="entry name" value="MFS_OAT"/>
    <property type="match status" value="1"/>
</dbReference>
<evidence type="ECO:0000256" key="3">
    <source>
        <dbReference type="ARBA" id="ARBA00022989"/>
    </source>
</evidence>
<evidence type="ECO:0000313" key="7">
    <source>
        <dbReference type="Ensembl" id="ENSOANP00000000624.3"/>
    </source>
</evidence>
<dbReference type="eggNOG" id="KOG0255">
    <property type="taxonomic scope" value="Eukaryota"/>
</dbReference>
<feature type="transmembrane region" description="Helical" evidence="5">
    <location>
        <begin position="353"/>
        <end position="371"/>
    </location>
</feature>
<proteinExistence type="predicted"/>
<feature type="transmembrane region" description="Helical" evidence="5">
    <location>
        <begin position="211"/>
        <end position="232"/>
    </location>
</feature>
<feature type="transmembrane region" description="Helical" evidence="5">
    <location>
        <begin position="244"/>
        <end position="266"/>
    </location>
</feature>